<feature type="region of interest" description="Disordered" evidence="1">
    <location>
        <begin position="142"/>
        <end position="164"/>
    </location>
</feature>
<feature type="region of interest" description="Disordered" evidence="1">
    <location>
        <begin position="340"/>
        <end position="376"/>
    </location>
</feature>
<feature type="compositionally biased region" description="Basic and acidic residues" evidence="1">
    <location>
        <begin position="148"/>
        <end position="161"/>
    </location>
</feature>
<dbReference type="Proteomes" id="UP000324748">
    <property type="component" value="Unassembled WGS sequence"/>
</dbReference>
<feature type="compositionally biased region" description="Polar residues" evidence="1">
    <location>
        <begin position="20"/>
        <end position="63"/>
    </location>
</feature>
<protein>
    <submittedName>
        <fullName evidence="3">Uncharacterized protein</fullName>
    </submittedName>
</protein>
<feature type="region of interest" description="Disordered" evidence="1">
    <location>
        <begin position="1"/>
        <end position="71"/>
    </location>
</feature>
<feature type="compositionally biased region" description="Basic and acidic residues" evidence="1">
    <location>
        <begin position="452"/>
        <end position="481"/>
    </location>
</feature>
<comment type="caution">
    <text evidence="3">The sequence shown here is derived from an EMBL/GenBank/DDBJ whole genome shotgun (WGS) entry which is preliminary data.</text>
</comment>
<feature type="compositionally biased region" description="Basic residues" evidence="1">
    <location>
        <begin position="426"/>
        <end position="435"/>
    </location>
</feature>
<feature type="region of interest" description="Disordered" evidence="1">
    <location>
        <begin position="411"/>
        <end position="481"/>
    </location>
</feature>
<name>A0A5B0RYK1_PUCGR</name>
<evidence type="ECO:0000313" key="4">
    <source>
        <dbReference type="Proteomes" id="UP000324748"/>
    </source>
</evidence>
<keyword evidence="4" id="KW-1185">Reference proteome</keyword>
<dbReference type="EMBL" id="VSWC01000196">
    <property type="protein sequence ID" value="KAA1065921.1"/>
    <property type="molecule type" value="Genomic_DNA"/>
</dbReference>
<reference evidence="4 5" key="1">
    <citation type="submission" date="2019-05" db="EMBL/GenBank/DDBJ databases">
        <title>Emergence of the Ug99 lineage of the wheat stem rust pathogen through somatic hybridization.</title>
        <authorList>
            <person name="Li F."/>
            <person name="Upadhyaya N.M."/>
            <person name="Sperschneider J."/>
            <person name="Matny O."/>
            <person name="Nguyen-Phuc H."/>
            <person name="Mago R."/>
            <person name="Raley C."/>
            <person name="Miller M.E."/>
            <person name="Silverstein K.A.T."/>
            <person name="Henningsen E."/>
            <person name="Hirsch C.D."/>
            <person name="Visser B."/>
            <person name="Pretorius Z.A."/>
            <person name="Steffenson B.J."/>
            <person name="Schwessinger B."/>
            <person name="Dodds P.N."/>
            <person name="Figueroa M."/>
        </authorList>
    </citation>
    <scope>NUCLEOTIDE SEQUENCE [LARGE SCALE GENOMIC DNA]</scope>
    <source>
        <strain evidence="2">21-0</strain>
        <strain evidence="3 5">Ug99</strain>
    </source>
</reference>
<evidence type="ECO:0000256" key="1">
    <source>
        <dbReference type="SAM" id="MobiDB-lite"/>
    </source>
</evidence>
<gene>
    <name evidence="2" type="ORF">PGT21_015531</name>
    <name evidence="3" type="ORF">PGTUg99_019574</name>
</gene>
<proteinExistence type="predicted"/>
<feature type="compositionally biased region" description="Polar residues" evidence="1">
    <location>
        <begin position="1"/>
        <end position="11"/>
    </location>
</feature>
<dbReference type="AlphaFoldDB" id="A0A5B0RYK1"/>
<evidence type="ECO:0000313" key="2">
    <source>
        <dbReference type="EMBL" id="KAA1065921.1"/>
    </source>
</evidence>
<organism evidence="3 5">
    <name type="scientific">Puccinia graminis f. sp. tritici</name>
    <dbReference type="NCBI Taxonomy" id="56615"/>
    <lineage>
        <taxon>Eukaryota</taxon>
        <taxon>Fungi</taxon>
        <taxon>Dikarya</taxon>
        <taxon>Basidiomycota</taxon>
        <taxon>Pucciniomycotina</taxon>
        <taxon>Pucciniomycetes</taxon>
        <taxon>Pucciniales</taxon>
        <taxon>Pucciniaceae</taxon>
        <taxon>Puccinia</taxon>
    </lineage>
</organism>
<dbReference type="OrthoDB" id="2507825at2759"/>
<accession>A0A5B0RYK1</accession>
<dbReference type="Proteomes" id="UP000325313">
    <property type="component" value="Unassembled WGS sequence"/>
</dbReference>
<evidence type="ECO:0000313" key="3">
    <source>
        <dbReference type="EMBL" id="KAA1130542.1"/>
    </source>
</evidence>
<evidence type="ECO:0000313" key="5">
    <source>
        <dbReference type="Proteomes" id="UP000325313"/>
    </source>
</evidence>
<dbReference type="EMBL" id="VDEP01000108">
    <property type="protein sequence ID" value="KAA1130542.1"/>
    <property type="molecule type" value="Genomic_DNA"/>
</dbReference>
<sequence length="481" mass="52231">MQSQDPSTGNLLSKEGLLQHSYQPLTNSSLRWDSRTNGMGNHVQEGQGQQTRSLADTDGSPQGHTGGGALASSIPLLVNPLNLGQPLIPSSSHSSGPRMNPFLASAATCQISSSTRKQNRSHAEIDADKAITAAKKAEKAQKAAQKLEAQRQKRAAKEARAALKGSVATTPTPRFVWTKEASLELLRFVKEVKEEHDHLSEQTTGFIAWSPYFLNRQADRGEYPLLNGIANNVILRRYWALMNLWKVVFDKMSHSGSDGLYEVLAKENMSQWVWVFINSMHGDNPAANAYGHVELDRDLGALIADGGPGPTTDGAAEDDEAQRLRDRQGLAGLTAEDLALHRSDEEDLGPPPSGVLSKGMHQSTGDPTGESLPSRRALFDGIPRTPLVQNAPALPGLTPVPVLPLTPMVPTPSNPIPKPPPAVPHPARRRGRTKVIKPDDSSAQALLVMLQKSRDRQEQSQLEDRRVAKKKSDQKEVARVG</sequence>
<feature type="compositionally biased region" description="Pro residues" evidence="1">
    <location>
        <begin position="411"/>
        <end position="424"/>
    </location>
</feature>